<dbReference type="InParanoid" id="A0A6J0UG36"/>
<dbReference type="SUPFAM" id="SSF47986">
    <property type="entry name" value="DEATH domain"/>
    <property type="match status" value="1"/>
</dbReference>
<dbReference type="InterPro" id="IPR011600">
    <property type="entry name" value="Pept_C14_caspase"/>
</dbReference>
<protein>
    <submittedName>
        <fullName evidence="12">Caspase-1-like</fullName>
    </submittedName>
</protein>
<reference evidence="12" key="1">
    <citation type="submission" date="2025-08" db="UniProtKB">
        <authorList>
            <consortium name="RefSeq"/>
        </authorList>
    </citation>
    <scope>IDENTIFICATION</scope>
</reference>
<dbReference type="OrthoDB" id="6097640at2759"/>
<dbReference type="InterPro" id="IPR016129">
    <property type="entry name" value="Caspase_his_AS"/>
</dbReference>
<organism evidence="11 12">
    <name type="scientific">Pogona vitticeps</name>
    <name type="common">central bearded dragon</name>
    <dbReference type="NCBI Taxonomy" id="103695"/>
    <lineage>
        <taxon>Eukaryota</taxon>
        <taxon>Metazoa</taxon>
        <taxon>Chordata</taxon>
        <taxon>Craniata</taxon>
        <taxon>Vertebrata</taxon>
        <taxon>Euteleostomi</taxon>
        <taxon>Lepidosauria</taxon>
        <taxon>Squamata</taxon>
        <taxon>Bifurcata</taxon>
        <taxon>Unidentata</taxon>
        <taxon>Episquamata</taxon>
        <taxon>Toxicofera</taxon>
        <taxon>Iguania</taxon>
        <taxon>Acrodonta</taxon>
        <taxon>Agamidae</taxon>
        <taxon>Amphibolurinae</taxon>
        <taxon>Pogona</taxon>
    </lineage>
</organism>
<gene>
    <name evidence="12" type="primary">LOC110084544</name>
</gene>
<evidence type="ECO:0000259" key="9">
    <source>
        <dbReference type="PROSITE" id="PS50208"/>
    </source>
</evidence>
<feature type="domain" description="Caspase family p10" evidence="8">
    <location>
        <begin position="306"/>
        <end position="390"/>
    </location>
</feature>
<evidence type="ECO:0000313" key="11">
    <source>
        <dbReference type="Proteomes" id="UP001652642"/>
    </source>
</evidence>
<evidence type="ECO:0000259" key="8">
    <source>
        <dbReference type="PROSITE" id="PS50207"/>
    </source>
</evidence>
<dbReference type="GO" id="GO:0072557">
    <property type="term" value="C:IPAF inflammasome complex"/>
    <property type="evidence" value="ECO:0007669"/>
    <property type="project" value="TreeGrafter"/>
</dbReference>
<dbReference type="PROSITE" id="PS50208">
    <property type="entry name" value="CASPASE_P20"/>
    <property type="match status" value="1"/>
</dbReference>
<dbReference type="InterPro" id="IPR002398">
    <property type="entry name" value="Pept_C14"/>
</dbReference>
<keyword evidence="4" id="KW-0788">Thiol protease</keyword>
<dbReference type="PIRSF" id="PIRSF038001">
    <property type="entry name" value="Caspase_ICE"/>
    <property type="match status" value="1"/>
</dbReference>
<dbReference type="PANTHER" id="PTHR47901">
    <property type="entry name" value="CASPASE RECRUITMENT DOMAIN-CONTAINING PROTEIN 18"/>
    <property type="match status" value="1"/>
</dbReference>
<name>A0A6J0UG36_9SAUR</name>
<evidence type="ECO:0000256" key="4">
    <source>
        <dbReference type="ARBA" id="ARBA00022807"/>
    </source>
</evidence>
<dbReference type="PROSITE" id="PS01122">
    <property type="entry name" value="CASPASE_CYS"/>
    <property type="match status" value="1"/>
</dbReference>
<evidence type="ECO:0000256" key="2">
    <source>
        <dbReference type="ARBA" id="ARBA00022670"/>
    </source>
</evidence>
<dbReference type="SMART" id="SM00115">
    <property type="entry name" value="CASc"/>
    <property type="match status" value="1"/>
</dbReference>
<keyword evidence="2" id="KW-0645">Protease</keyword>
<feature type="domain" description="Caspase family p20" evidence="9">
    <location>
        <begin position="148"/>
        <end position="276"/>
    </location>
</feature>
<dbReference type="PANTHER" id="PTHR47901:SF3">
    <property type="entry name" value="CASPASE-1"/>
    <property type="match status" value="1"/>
</dbReference>
<dbReference type="PROSITE" id="PS01121">
    <property type="entry name" value="CASPASE_HIS"/>
    <property type="match status" value="1"/>
</dbReference>
<keyword evidence="11" id="KW-1185">Reference proteome</keyword>
<dbReference type="RefSeq" id="XP_020659627.2">
    <property type="nucleotide sequence ID" value="XM_020803968.2"/>
</dbReference>
<evidence type="ECO:0000256" key="5">
    <source>
        <dbReference type="ARBA" id="ARBA00023145"/>
    </source>
</evidence>
<evidence type="ECO:0000256" key="3">
    <source>
        <dbReference type="ARBA" id="ARBA00022801"/>
    </source>
</evidence>
<dbReference type="InterPro" id="IPR029030">
    <property type="entry name" value="Caspase-like_dom_sf"/>
</dbReference>
<evidence type="ECO:0000313" key="12">
    <source>
        <dbReference type="RefSeq" id="XP_020659627.2"/>
    </source>
</evidence>
<dbReference type="GO" id="GO:0004197">
    <property type="term" value="F:cysteine-type endopeptidase activity"/>
    <property type="evidence" value="ECO:0007669"/>
    <property type="project" value="InterPro"/>
</dbReference>
<dbReference type="PROSITE" id="PS50207">
    <property type="entry name" value="CASPASE_P10"/>
    <property type="match status" value="1"/>
</dbReference>
<dbReference type="GeneID" id="110084544"/>
<dbReference type="Pfam" id="PF00656">
    <property type="entry name" value="Peptidase_C14"/>
    <property type="match status" value="1"/>
</dbReference>
<dbReference type="PROSITE" id="PS50209">
    <property type="entry name" value="CARD"/>
    <property type="match status" value="1"/>
</dbReference>
<accession>A0A6J0UG36</accession>
<dbReference type="InterPro" id="IPR015917">
    <property type="entry name" value="Pept_C14A"/>
</dbReference>
<dbReference type="AlphaFoldDB" id="A0A6J0UG36"/>
<dbReference type="Gene3D" id="3.40.50.1460">
    <property type="match status" value="1"/>
</dbReference>
<keyword evidence="3" id="KW-0378">Hydrolase</keyword>
<dbReference type="InterPro" id="IPR001315">
    <property type="entry name" value="CARD"/>
</dbReference>
<dbReference type="CDD" id="cd00032">
    <property type="entry name" value="CASc"/>
    <property type="match status" value="1"/>
</dbReference>
<dbReference type="SMART" id="SM00114">
    <property type="entry name" value="CARD"/>
    <property type="match status" value="1"/>
</dbReference>
<feature type="domain" description="CARD" evidence="10">
    <location>
        <begin position="1"/>
        <end position="90"/>
    </location>
</feature>
<evidence type="ECO:0000256" key="7">
    <source>
        <dbReference type="RuleBase" id="RU003971"/>
    </source>
</evidence>
<dbReference type="PRINTS" id="PR00376">
    <property type="entry name" value="IL1BCENZYME"/>
</dbReference>
<dbReference type="Pfam" id="PF00619">
    <property type="entry name" value="CARD"/>
    <property type="match status" value="1"/>
</dbReference>
<dbReference type="GO" id="GO:0097169">
    <property type="term" value="C:AIM2 inflammasome complex"/>
    <property type="evidence" value="ECO:0007669"/>
    <property type="project" value="TreeGrafter"/>
</dbReference>
<dbReference type="InterPro" id="IPR011029">
    <property type="entry name" value="DEATH-like_dom_sf"/>
</dbReference>
<feature type="active site" evidence="6">
    <location>
        <position position="272"/>
    </location>
</feature>
<dbReference type="GO" id="GO:0006508">
    <property type="term" value="P:proteolysis"/>
    <property type="evidence" value="ECO:0007669"/>
    <property type="project" value="UniProtKB-KW"/>
</dbReference>
<dbReference type="Gene3D" id="1.10.533.10">
    <property type="entry name" value="Death Domain, Fas"/>
    <property type="match status" value="1"/>
</dbReference>
<keyword evidence="5" id="KW-0865">Zymogen</keyword>
<comment type="similarity">
    <text evidence="1 7">Belongs to the peptidase C14A family.</text>
</comment>
<sequence>MADQTSLEVRLGFVEGVSEAVIRQLLDSLLHAGVLNDEEMEEVNKQDGKRRQARTLFDHVWRKGPKASAIFLAELQSRDPYLARKLGLTPNPIGPPGSPPGPGMALPVEDSQPLERRNGIRLCPTKLFHEIQAKEAGEIYPIKDAKSRTRLALIICNIVFEHHRKREGAEVDLEQMTSLLEGLGYTVQTETNLTSQGITECLQRFAAREEHKTSDSTFVVLMSHGLREGLCGVKSQGKDSDILSIDAVFSAFNNKNCPALLRKPKVILIQACRGLNEGSTYVSDSTGPPASPDDISWLPEEMESDALQKVHIESDFICLYSTTPDNLSWRRCTTGSVFIVKLIELIKEHAWNCDLEEIFRKVLRAFENNQPLQMPSKDRTTLSRKFYLFPGH</sequence>
<feature type="active site" evidence="6">
    <location>
        <position position="224"/>
    </location>
</feature>
<dbReference type="InterPro" id="IPR033139">
    <property type="entry name" value="Caspase_cys_AS"/>
</dbReference>
<evidence type="ECO:0000256" key="1">
    <source>
        <dbReference type="ARBA" id="ARBA00010134"/>
    </source>
</evidence>
<dbReference type="GO" id="GO:0072559">
    <property type="term" value="C:NLRP3 inflammasome complex"/>
    <property type="evidence" value="ECO:0007669"/>
    <property type="project" value="TreeGrafter"/>
</dbReference>
<dbReference type="GO" id="GO:0042981">
    <property type="term" value="P:regulation of apoptotic process"/>
    <property type="evidence" value="ECO:0007669"/>
    <property type="project" value="InterPro"/>
</dbReference>
<dbReference type="GO" id="GO:0050727">
    <property type="term" value="P:regulation of inflammatory response"/>
    <property type="evidence" value="ECO:0007669"/>
    <property type="project" value="TreeGrafter"/>
</dbReference>
<dbReference type="Proteomes" id="UP001652642">
    <property type="component" value="Chromosome 7"/>
</dbReference>
<proteinExistence type="inferred from homology"/>
<dbReference type="KEGG" id="pvt:110084544"/>
<evidence type="ECO:0000256" key="6">
    <source>
        <dbReference type="PIRSR" id="PIRSR038001-1"/>
    </source>
</evidence>
<dbReference type="InterPro" id="IPR001309">
    <property type="entry name" value="Pept_C14_p20"/>
</dbReference>
<evidence type="ECO:0000259" key="10">
    <source>
        <dbReference type="PROSITE" id="PS50209"/>
    </source>
</evidence>
<dbReference type="InterPro" id="IPR002138">
    <property type="entry name" value="Pept_C14_p10"/>
</dbReference>
<dbReference type="SUPFAM" id="SSF52129">
    <property type="entry name" value="Caspase-like"/>
    <property type="match status" value="1"/>
</dbReference>